<keyword evidence="2" id="KW-1185">Reference proteome</keyword>
<evidence type="ECO:0000313" key="1">
    <source>
        <dbReference type="EMBL" id="QGA28028.1"/>
    </source>
</evidence>
<dbReference type="Proteomes" id="UP000326921">
    <property type="component" value="Chromosome"/>
</dbReference>
<dbReference type="KEGG" id="sphe:GFH32_17570"/>
<organism evidence="1 2">
    <name type="scientific">Sphingobacterium zhuxiongii</name>
    <dbReference type="NCBI Taxonomy" id="2662364"/>
    <lineage>
        <taxon>Bacteria</taxon>
        <taxon>Pseudomonadati</taxon>
        <taxon>Bacteroidota</taxon>
        <taxon>Sphingobacteriia</taxon>
        <taxon>Sphingobacteriales</taxon>
        <taxon>Sphingobacteriaceae</taxon>
        <taxon>Sphingobacterium</taxon>
    </lineage>
</organism>
<dbReference type="EMBL" id="CP045652">
    <property type="protein sequence ID" value="QGA28028.1"/>
    <property type="molecule type" value="Genomic_DNA"/>
</dbReference>
<dbReference type="RefSeq" id="WP_153512855.1">
    <property type="nucleotide sequence ID" value="NZ_CP045652.1"/>
</dbReference>
<accession>A0A5Q0QIG1</accession>
<dbReference type="AlphaFoldDB" id="A0A5Q0QIG1"/>
<proteinExistence type="predicted"/>
<evidence type="ECO:0000313" key="2">
    <source>
        <dbReference type="Proteomes" id="UP000326921"/>
    </source>
</evidence>
<protein>
    <submittedName>
        <fullName evidence="1">Uncharacterized protein</fullName>
    </submittedName>
</protein>
<reference evidence="1 2" key="1">
    <citation type="submission" date="2019-10" db="EMBL/GenBank/DDBJ databases">
        <authorList>
            <person name="Dong K."/>
        </authorList>
    </citation>
    <scope>NUCLEOTIDE SEQUENCE [LARGE SCALE GENOMIC DNA]</scope>
    <source>
        <strain evidence="2">dk4302</strain>
    </source>
</reference>
<gene>
    <name evidence="1" type="ORF">GFH32_17570</name>
</gene>
<sequence>MRKTIIVILMVLVCVNVFAQKKKKEEYHLVSPFPVTVDADLIEWDGKLTPIDQDSSWSFAVTNDSEFIYLAVLVKNEMLQYEAVRNGVILNINKDGKKKDGAQLIFPIPDSESRRAMSQDDNFENMNVREELIKRSRGYGVRGFQHIVDGLLSFENTYGVLAKAKLTEANVLIYEAKVPIDAIGLQNFDQTVAIQVQLNNQYALLQKAMRSRVQPSRGIYGRPTTTSVRTPYTAKTDIWIITPLNKN</sequence>
<name>A0A5Q0QIG1_9SPHI</name>